<evidence type="ECO:0000313" key="3">
    <source>
        <dbReference type="Proteomes" id="UP000663846"/>
    </source>
</evidence>
<evidence type="ECO:0000313" key="2">
    <source>
        <dbReference type="EMBL" id="CAE6454705.1"/>
    </source>
</evidence>
<dbReference type="CDD" id="cd00048">
    <property type="entry name" value="DSRM_SF"/>
    <property type="match status" value="1"/>
</dbReference>
<organism evidence="2 3">
    <name type="scientific">Rhizoctonia solani</name>
    <dbReference type="NCBI Taxonomy" id="456999"/>
    <lineage>
        <taxon>Eukaryota</taxon>
        <taxon>Fungi</taxon>
        <taxon>Dikarya</taxon>
        <taxon>Basidiomycota</taxon>
        <taxon>Agaricomycotina</taxon>
        <taxon>Agaricomycetes</taxon>
        <taxon>Cantharellales</taxon>
        <taxon>Ceratobasidiaceae</taxon>
        <taxon>Rhizoctonia</taxon>
    </lineage>
</organism>
<protein>
    <recommendedName>
        <fullName evidence="1">DRBM domain-containing protein</fullName>
    </recommendedName>
</protein>
<dbReference type="Proteomes" id="UP000663846">
    <property type="component" value="Unassembled WGS sequence"/>
</dbReference>
<dbReference type="Pfam" id="PF00035">
    <property type="entry name" value="dsrm"/>
    <property type="match status" value="1"/>
</dbReference>
<sequence>MSQHFHIWQNWYRQQSMPPPLHWSDAPMTHNGQSAWVTEATLNGRVVARSVASSKSTAQNECARQLLIFFRVPHN</sequence>
<name>A0A8H3GKK7_9AGAM</name>
<reference evidence="2" key="1">
    <citation type="submission" date="2021-01" db="EMBL/GenBank/DDBJ databases">
        <authorList>
            <person name="Kaushik A."/>
        </authorList>
    </citation>
    <scope>NUCLEOTIDE SEQUENCE</scope>
    <source>
        <strain evidence="2">AG1-1C</strain>
    </source>
</reference>
<comment type="caution">
    <text evidence="2">The sequence shown here is derived from an EMBL/GenBank/DDBJ whole genome shotgun (WGS) entry which is preliminary data.</text>
</comment>
<evidence type="ECO:0000259" key="1">
    <source>
        <dbReference type="Pfam" id="PF00035"/>
    </source>
</evidence>
<dbReference type="SUPFAM" id="SSF54768">
    <property type="entry name" value="dsRNA-binding domain-like"/>
    <property type="match status" value="1"/>
</dbReference>
<proteinExistence type="predicted"/>
<dbReference type="InterPro" id="IPR014720">
    <property type="entry name" value="dsRBD_dom"/>
</dbReference>
<dbReference type="Gene3D" id="3.30.160.20">
    <property type="match status" value="1"/>
</dbReference>
<accession>A0A8H3GKK7</accession>
<gene>
    <name evidence="2" type="ORF">RDB_LOCUS150080</name>
</gene>
<dbReference type="EMBL" id="CAJMWS010000606">
    <property type="protein sequence ID" value="CAE6454705.1"/>
    <property type="molecule type" value="Genomic_DNA"/>
</dbReference>
<feature type="domain" description="DRBM" evidence="1">
    <location>
        <begin position="11"/>
        <end position="67"/>
    </location>
</feature>
<dbReference type="AlphaFoldDB" id="A0A8H3GKK7"/>